<gene>
    <name evidence="1" type="ORF">CPAV1605_913</name>
</gene>
<evidence type="ECO:0000313" key="1">
    <source>
        <dbReference type="EMBL" id="VVU95188.1"/>
    </source>
</evidence>
<proteinExistence type="predicted"/>
<reference evidence="1" key="1">
    <citation type="submission" date="2019-09" db="EMBL/GenBank/DDBJ databases">
        <authorList>
            <person name="Needham M D."/>
        </authorList>
    </citation>
    <scope>NUCLEOTIDE SEQUENCE</scope>
</reference>
<accession>A0A5E8CII3</accession>
<protein>
    <submittedName>
        <fullName evidence="1">Uncharacterized protein</fullName>
    </submittedName>
</protein>
<dbReference type="EMBL" id="CABVLZ010000004">
    <property type="protein sequence ID" value="VVU95188.1"/>
    <property type="molecule type" value="Genomic_DNA"/>
</dbReference>
<sequence length="367" mass="43383">MLRLLASRNFKEQGKKEKKKETNITELDNVEFKYLGSDIKDLKNKEHNLHILDFTSYKNISCIDEIIPEYINSFFNNKNSSKLRILLFNKNLELTKIIKNSVYYWNVINENVIESSNIDIVQVVGSHCNPNSDVILNISKLYIENIENTGCLIILKLSDDISDKLKYLNKDNKKVIIYNNNEEIDFIIEHTSENYQFFYLKHSKPNDIRQNYNYFTSKKQELVKKYFENILNEYIILLHPIFHKLIKKERLTIIQILNITNIIGNENLEASDIRDYLSSQFYNFTNFFSITNNEIDTLVGTFMEAMDCSDDNLLSKFLTEKMNPLLVSHYNYFYLYKKNNNNNLNSSVVHEDEYDSSSSYYTSEEDN</sequence>
<name>A0A5E8CII3_9ZZZZ</name>
<organism evidence="1">
    <name type="scientific">seawater metagenome</name>
    <dbReference type="NCBI Taxonomy" id="1561972"/>
    <lineage>
        <taxon>unclassified sequences</taxon>
        <taxon>metagenomes</taxon>
        <taxon>ecological metagenomes</taxon>
    </lineage>
</organism>
<dbReference type="AlphaFoldDB" id="A0A5E8CII3"/>